<evidence type="ECO:0000313" key="11">
    <source>
        <dbReference type="Proteomes" id="UP000004754"/>
    </source>
</evidence>
<evidence type="ECO:0000256" key="5">
    <source>
        <dbReference type="ARBA" id="ARBA00023274"/>
    </source>
</evidence>
<dbReference type="eggNOG" id="COG0087">
    <property type="taxonomic scope" value="Bacteria"/>
</dbReference>
<evidence type="ECO:0000256" key="3">
    <source>
        <dbReference type="ARBA" id="ARBA00022884"/>
    </source>
</evidence>
<dbReference type="STRING" id="887929.HMP0721_1511"/>
<evidence type="ECO:0000256" key="6">
    <source>
        <dbReference type="ARBA" id="ARBA00035243"/>
    </source>
</evidence>
<protein>
    <recommendedName>
        <fullName evidence="6 7">Large ribosomal subunit protein uL3</fullName>
    </recommendedName>
</protein>
<gene>
    <name evidence="7 10" type="primary">rplC</name>
    <name evidence="10" type="ORF">HMP0721_1511</name>
</gene>
<dbReference type="InterPro" id="IPR000597">
    <property type="entry name" value="Ribosomal_uL3"/>
</dbReference>
<proteinExistence type="inferred from homology"/>
<keyword evidence="4 7" id="KW-0689">Ribosomal protein</keyword>
<dbReference type="SUPFAM" id="SSF50447">
    <property type="entry name" value="Translation proteins"/>
    <property type="match status" value="1"/>
</dbReference>
<dbReference type="RefSeq" id="WP_006598933.1">
    <property type="nucleotide sequence ID" value="NZ_GL622359.1"/>
</dbReference>
<dbReference type="NCBIfam" id="TIGR03625">
    <property type="entry name" value="L3_bact"/>
    <property type="match status" value="1"/>
</dbReference>
<dbReference type="InterPro" id="IPR019927">
    <property type="entry name" value="Ribosomal_uL3_bac/org-type"/>
</dbReference>
<evidence type="ECO:0000256" key="9">
    <source>
        <dbReference type="RuleBase" id="RU003906"/>
    </source>
</evidence>
<accession>E6MHM6</accession>
<comment type="similarity">
    <text evidence="1 7 8">Belongs to the universal ribosomal protein uL3 family.</text>
</comment>
<evidence type="ECO:0000256" key="7">
    <source>
        <dbReference type="HAMAP-Rule" id="MF_01325"/>
    </source>
</evidence>
<dbReference type="HAMAP" id="MF_01325_B">
    <property type="entry name" value="Ribosomal_uL3_B"/>
    <property type="match status" value="1"/>
</dbReference>
<evidence type="ECO:0000256" key="1">
    <source>
        <dbReference type="ARBA" id="ARBA00006540"/>
    </source>
</evidence>
<organism evidence="10 11">
    <name type="scientific">Pseudoramibacter alactolyticus ATCC 23263</name>
    <dbReference type="NCBI Taxonomy" id="887929"/>
    <lineage>
        <taxon>Bacteria</taxon>
        <taxon>Bacillati</taxon>
        <taxon>Bacillota</taxon>
        <taxon>Clostridia</taxon>
        <taxon>Eubacteriales</taxon>
        <taxon>Eubacteriaceae</taxon>
        <taxon>Pseudoramibacter</taxon>
    </lineage>
</organism>
<dbReference type="Gene3D" id="3.30.160.810">
    <property type="match status" value="1"/>
</dbReference>
<sequence length="211" mass="22496">MKKAIIGKKIGMTQIFQEDGTVVPVTVVQAGPCTVVQKKTLENDGYEAVQLAYGDIKEKNVVKPVKGHFDKYGVDYARTLREFRLDDCASLEAGQKIKADVFEAGDKVDVSGKSKGKGYAGAIKRWGQQRGPMAHGSKYHRSAGSMGASAYPARVPKGKHLAGQMGNKNVTALNLEIIQVDAENNLLLIKGAVPGPRGGVVSVKSSVKAAE</sequence>
<dbReference type="EMBL" id="AEQN01000019">
    <property type="protein sequence ID" value="EFV01457.1"/>
    <property type="molecule type" value="Genomic_DNA"/>
</dbReference>
<comment type="function">
    <text evidence="7 9">One of the primary rRNA binding proteins, it binds directly near the 3'-end of the 23S rRNA, where it nucleates assembly of the 50S subunit.</text>
</comment>
<evidence type="ECO:0000256" key="4">
    <source>
        <dbReference type="ARBA" id="ARBA00022980"/>
    </source>
</evidence>
<evidence type="ECO:0000256" key="8">
    <source>
        <dbReference type="RuleBase" id="RU003905"/>
    </source>
</evidence>
<dbReference type="PROSITE" id="PS00474">
    <property type="entry name" value="RIBOSOMAL_L3"/>
    <property type="match status" value="1"/>
</dbReference>
<name>E6MHM6_9FIRM</name>
<dbReference type="InterPro" id="IPR009000">
    <property type="entry name" value="Transl_B-barrel_sf"/>
</dbReference>
<dbReference type="AlphaFoldDB" id="E6MHM6"/>
<dbReference type="InterPro" id="IPR019926">
    <property type="entry name" value="Ribosomal_uL3_CS"/>
</dbReference>
<dbReference type="GO" id="GO:0006412">
    <property type="term" value="P:translation"/>
    <property type="evidence" value="ECO:0007669"/>
    <property type="project" value="UniProtKB-UniRule"/>
</dbReference>
<dbReference type="FunFam" id="3.30.160.810:FF:000001">
    <property type="entry name" value="50S ribosomal protein L3"/>
    <property type="match status" value="1"/>
</dbReference>
<dbReference type="OrthoDB" id="9806135at2"/>
<evidence type="ECO:0000313" key="10">
    <source>
        <dbReference type="EMBL" id="EFV01457.1"/>
    </source>
</evidence>
<comment type="caution">
    <text evidence="10">The sequence shown here is derived from an EMBL/GenBank/DDBJ whole genome shotgun (WGS) entry which is preliminary data.</text>
</comment>
<keyword evidence="3 7" id="KW-0694">RNA-binding</keyword>
<dbReference type="FunFam" id="2.40.30.10:FF:000004">
    <property type="entry name" value="50S ribosomal protein L3"/>
    <property type="match status" value="1"/>
</dbReference>
<dbReference type="GO" id="GO:0003735">
    <property type="term" value="F:structural constituent of ribosome"/>
    <property type="evidence" value="ECO:0007669"/>
    <property type="project" value="UniProtKB-UniRule"/>
</dbReference>
<dbReference type="Pfam" id="PF00297">
    <property type="entry name" value="Ribosomal_L3"/>
    <property type="match status" value="1"/>
</dbReference>
<dbReference type="PANTHER" id="PTHR11229">
    <property type="entry name" value="50S RIBOSOMAL PROTEIN L3"/>
    <property type="match status" value="1"/>
</dbReference>
<dbReference type="Proteomes" id="UP000004754">
    <property type="component" value="Unassembled WGS sequence"/>
</dbReference>
<dbReference type="GO" id="GO:0022625">
    <property type="term" value="C:cytosolic large ribosomal subunit"/>
    <property type="evidence" value="ECO:0007669"/>
    <property type="project" value="TreeGrafter"/>
</dbReference>
<keyword evidence="2 7" id="KW-0699">rRNA-binding</keyword>
<comment type="subunit">
    <text evidence="7 9">Part of the 50S ribosomal subunit. Forms a cluster with proteins L14 and L19.</text>
</comment>
<keyword evidence="5 7" id="KW-0687">Ribonucleoprotein</keyword>
<dbReference type="GO" id="GO:0019843">
    <property type="term" value="F:rRNA binding"/>
    <property type="evidence" value="ECO:0007669"/>
    <property type="project" value="UniProtKB-UniRule"/>
</dbReference>
<keyword evidence="11" id="KW-1185">Reference proteome</keyword>
<dbReference type="PANTHER" id="PTHR11229:SF16">
    <property type="entry name" value="LARGE RIBOSOMAL SUBUNIT PROTEIN UL3C"/>
    <property type="match status" value="1"/>
</dbReference>
<evidence type="ECO:0000256" key="2">
    <source>
        <dbReference type="ARBA" id="ARBA00022730"/>
    </source>
</evidence>
<reference evidence="10 11" key="1">
    <citation type="submission" date="2010-12" db="EMBL/GenBank/DDBJ databases">
        <authorList>
            <person name="Muzny D."/>
            <person name="Qin X."/>
            <person name="Deng J."/>
            <person name="Jiang H."/>
            <person name="Liu Y."/>
            <person name="Qu J."/>
            <person name="Song X.-Z."/>
            <person name="Zhang L."/>
            <person name="Thornton R."/>
            <person name="Coyle M."/>
            <person name="Francisco L."/>
            <person name="Jackson L."/>
            <person name="Javaid M."/>
            <person name="Korchina V."/>
            <person name="Kovar C."/>
            <person name="Mata R."/>
            <person name="Mathew T."/>
            <person name="Ngo R."/>
            <person name="Nguyen L."/>
            <person name="Nguyen N."/>
            <person name="Okwuonu G."/>
            <person name="Ongeri F."/>
            <person name="Pham C."/>
            <person name="Simmons D."/>
            <person name="Wilczek-Boney K."/>
            <person name="Hale W."/>
            <person name="Jakkamsetti A."/>
            <person name="Pham P."/>
            <person name="Ruth R."/>
            <person name="San Lucas F."/>
            <person name="Warren J."/>
            <person name="Zhang J."/>
            <person name="Zhao Z."/>
            <person name="Zhou C."/>
            <person name="Zhu D."/>
            <person name="Lee S."/>
            <person name="Bess C."/>
            <person name="Blankenburg K."/>
            <person name="Forbes L."/>
            <person name="Fu Q."/>
            <person name="Gubbala S."/>
            <person name="Hirani K."/>
            <person name="Jayaseelan J.C."/>
            <person name="Lara F."/>
            <person name="Munidasa M."/>
            <person name="Palculict T."/>
            <person name="Patil S."/>
            <person name="Pu L.-L."/>
            <person name="Saada N."/>
            <person name="Tang L."/>
            <person name="Weissenberger G."/>
            <person name="Zhu Y."/>
            <person name="Hemphill L."/>
            <person name="Shang Y."/>
            <person name="Youmans B."/>
            <person name="Ayvaz T."/>
            <person name="Ross M."/>
            <person name="Santibanez J."/>
            <person name="Aqrawi P."/>
            <person name="Gross S."/>
            <person name="Joshi V."/>
            <person name="Fowler G."/>
            <person name="Nazareth L."/>
            <person name="Reid J."/>
            <person name="Worley K."/>
            <person name="Petrosino J."/>
            <person name="Highlander S."/>
            <person name="Gibbs R."/>
        </authorList>
    </citation>
    <scope>NUCLEOTIDE SEQUENCE [LARGE SCALE GENOMIC DNA]</scope>
    <source>
        <strain evidence="10 11">ATCC 23263</strain>
    </source>
</reference>
<dbReference type="Gene3D" id="2.40.30.10">
    <property type="entry name" value="Translation factors"/>
    <property type="match status" value="1"/>
</dbReference>
<dbReference type="HOGENOM" id="CLU_044142_4_1_9"/>